<sequence>MLKKDDLPTVQIWNSNPLPKPYSSSFLSFNTQYLQNKPNGLHILKNNNNNILKIIKDTENKYKAKNNNQCIHFISEKDYFDNGLIDVMIDNNNNNNNNNNNIFFIDEERTNTQCSECLSGTLEDIKSFDPLKGYKEYGYGLDSIQSLSKISDDDINNLSQCKECNILIDKNVNQIVNFQRKAYSILVTGKSPKYLKESLRISSFIFKCSDKFFHFLFRIIYYFILVIIDSFMSVIKFFVK</sequence>
<dbReference type="VEuPathDB" id="AmoebaDB:DDB_G0268050"/>
<dbReference type="GeneID" id="8616321"/>
<dbReference type="PaxDb" id="44689-DDB0189739"/>
<dbReference type="KEGG" id="ddi:DDB_G0268050"/>
<evidence type="ECO:0000313" key="2">
    <source>
        <dbReference type="EMBL" id="EAL73478.1"/>
    </source>
</evidence>
<dbReference type="InParanoid" id="Q55FL9"/>
<dbReference type="Proteomes" id="UP000002195">
    <property type="component" value="Unassembled WGS sequence"/>
</dbReference>
<comment type="caution">
    <text evidence="2">The sequence shown here is derived from an EMBL/GenBank/DDBJ whole genome shotgun (WGS) entry which is preliminary data.</text>
</comment>
<dbReference type="RefSeq" id="XP_647514.1">
    <property type="nucleotide sequence ID" value="XM_642422.1"/>
</dbReference>
<dbReference type="FunCoup" id="Q55FL9">
    <property type="interactions" value="1"/>
</dbReference>
<dbReference type="AlphaFoldDB" id="Q55FL9"/>
<feature type="transmembrane region" description="Helical" evidence="1">
    <location>
        <begin position="219"/>
        <end position="239"/>
    </location>
</feature>
<protein>
    <submittedName>
        <fullName evidence="2">Uncharacterized protein</fullName>
    </submittedName>
</protein>
<gene>
    <name evidence="2" type="ORF">DDB_G0268050</name>
</gene>
<keyword evidence="1" id="KW-0812">Transmembrane</keyword>
<organism evidence="2 3">
    <name type="scientific">Dictyostelium discoideum</name>
    <name type="common">Social amoeba</name>
    <dbReference type="NCBI Taxonomy" id="44689"/>
    <lineage>
        <taxon>Eukaryota</taxon>
        <taxon>Amoebozoa</taxon>
        <taxon>Evosea</taxon>
        <taxon>Eumycetozoa</taxon>
        <taxon>Dictyostelia</taxon>
        <taxon>Dictyosteliales</taxon>
        <taxon>Dictyosteliaceae</taxon>
        <taxon>Dictyostelium</taxon>
    </lineage>
</organism>
<evidence type="ECO:0000313" key="3">
    <source>
        <dbReference type="Proteomes" id="UP000002195"/>
    </source>
</evidence>
<keyword evidence="1" id="KW-1133">Transmembrane helix</keyword>
<accession>Q55FL9</accession>
<dbReference type="HOGENOM" id="CLU_1158174_0_0_1"/>
<reference evidence="2 3" key="1">
    <citation type="journal article" date="2005" name="Nature">
        <title>The genome of the social amoeba Dictyostelium discoideum.</title>
        <authorList>
            <consortium name="The Dictyostelium discoideum Sequencing Consortium"/>
            <person name="Eichinger L."/>
            <person name="Pachebat J.A."/>
            <person name="Glockner G."/>
            <person name="Rajandream M.A."/>
            <person name="Sucgang R."/>
            <person name="Berriman M."/>
            <person name="Song J."/>
            <person name="Olsen R."/>
            <person name="Szafranski K."/>
            <person name="Xu Q."/>
            <person name="Tunggal B."/>
            <person name="Kummerfeld S."/>
            <person name="Madera M."/>
            <person name="Konfortov B.A."/>
            <person name="Rivero F."/>
            <person name="Bankier A.T."/>
            <person name="Lehmann R."/>
            <person name="Hamlin N."/>
            <person name="Davies R."/>
            <person name="Gaudet P."/>
            <person name="Fey P."/>
            <person name="Pilcher K."/>
            <person name="Chen G."/>
            <person name="Saunders D."/>
            <person name="Sodergren E."/>
            <person name="Davis P."/>
            <person name="Kerhornou A."/>
            <person name="Nie X."/>
            <person name="Hall N."/>
            <person name="Anjard C."/>
            <person name="Hemphill L."/>
            <person name="Bason N."/>
            <person name="Farbrother P."/>
            <person name="Desany B."/>
            <person name="Just E."/>
            <person name="Morio T."/>
            <person name="Rost R."/>
            <person name="Churcher C."/>
            <person name="Cooper J."/>
            <person name="Haydock S."/>
            <person name="van Driessche N."/>
            <person name="Cronin A."/>
            <person name="Goodhead I."/>
            <person name="Muzny D."/>
            <person name="Mourier T."/>
            <person name="Pain A."/>
            <person name="Lu M."/>
            <person name="Harper D."/>
            <person name="Lindsay R."/>
            <person name="Hauser H."/>
            <person name="James K."/>
            <person name="Quiles M."/>
            <person name="Madan Babu M."/>
            <person name="Saito T."/>
            <person name="Buchrieser C."/>
            <person name="Wardroper A."/>
            <person name="Felder M."/>
            <person name="Thangavelu M."/>
            <person name="Johnson D."/>
            <person name="Knights A."/>
            <person name="Loulseged H."/>
            <person name="Mungall K."/>
            <person name="Oliver K."/>
            <person name="Price C."/>
            <person name="Quail M.A."/>
            <person name="Urushihara H."/>
            <person name="Hernandez J."/>
            <person name="Rabbinowitsch E."/>
            <person name="Steffen D."/>
            <person name="Sanders M."/>
            <person name="Ma J."/>
            <person name="Kohara Y."/>
            <person name="Sharp S."/>
            <person name="Simmonds M."/>
            <person name="Spiegler S."/>
            <person name="Tivey A."/>
            <person name="Sugano S."/>
            <person name="White B."/>
            <person name="Walker D."/>
            <person name="Woodward J."/>
            <person name="Winckler T."/>
            <person name="Tanaka Y."/>
            <person name="Shaulsky G."/>
            <person name="Schleicher M."/>
            <person name="Weinstock G."/>
            <person name="Rosenthal A."/>
            <person name="Cox E.C."/>
            <person name="Chisholm R.L."/>
            <person name="Gibbs R."/>
            <person name="Loomis W.F."/>
            <person name="Platzer M."/>
            <person name="Kay R.R."/>
            <person name="Williams J."/>
            <person name="Dear P.H."/>
            <person name="Noegel A.A."/>
            <person name="Barrell B."/>
            <person name="Kuspa A."/>
        </authorList>
    </citation>
    <scope>NUCLEOTIDE SEQUENCE [LARGE SCALE GENOMIC DNA]</scope>
    <source>
        <strain evidence="2 3">AX4</strain>
    </source>
</reference>
<evidence type="ECO:0000256" key="1">
    <source>
        <dbReference type="SAM" id="Phobius"/>
    </source>
</evidence>
<dbReference type="EMBL" id="AAFI02000003">
    <property type="protein sequence ID" value="EAL73478.1"/>
    <property type="molecule type" value="Genomic_DNA"/>
</dbReference>
<keyword evidence="1" id="KW-0472">Membrane</keyword>
<dbReference type="dictyBase" id="DDB_G0268050"/>
<proteinExistence type="predicted"/>
<keyword evidence="3" id="KW-1185">Reference proteome</keyword>
<name>Q55FL9_DICDI</name>